<dbReference type="Gene3D" id="3.40.50.300">
    <property type="entry name" value="P-loop containing nucleotide triphosphate hydrolases"/>
    <property type="match status" value="1"/>
</dbReference>
<dbReference type="Pfam" id="PF06414">
    <property type="entry name" value="Zeta_toxin"/>
    <property type="match status" value="1"/>
</dbReference>
<dbReference type="RefSeq" id="WP_124732310.1">
    <property type="nucleotide sequence ID" value="NZ_CP034015.1"/>
</dbReference>
<protein>
    <submittedName>
        <fullName evidence="4">Zeta toxin</fullName>
    </submittedName>
</protein>
<dbReference type="GO" id="GO:0005524">
    <property type="term" value="F:ATP binding"/>
    <property type="evidence" value="ECO:0007669"/>
    <property type="project" value="UniProtKB-KW"/>
</dbReference>
<accession>A0A3G8LYJ9</accession>
<sequence>MTEQETEIETQAIIFAKANRTRIARELTDLGKYPADQQPVSIFMCGSPGAGKTEASKAFIEVFDETGIIRLDPDELRVYFQEYTGKNSYLFQKAVSFIVERTLDRIFNNDQSFILDGTLSNFDVACKNIDRSLMRNRAVLIIFVYQEPELAWEFVQAREKLEGRGILPSIFIDQFLNSQKVVRQVKTKYGASIKIDLLIKNNDGSTHIYHDNITAVEHHIRNEYTRTELIRLLNLPPEPIF</sequence>
<dbReference type="SUPFAM" id="SSF52540">
    <property type="entry name" value="P-loop containing nucleoside triphosphate hydrolases"/>
    <property type="match status" value="1"/>
</dbReference>
<evidence type="ECO:0000256" key="1">
    <source>
        <dbReference type="ARBA" id="ARBA00022741"/>
    </source>
</evidence>
<name>A0A3G8LYJ9_9GAMM</name>
<dbReference type="GO" id="GO:0016301">
    <property type="term" value="F:kinase activity"/>
    <property type="evidence" value="ECO:0007669"/>
    <property type="project" value="InterPro"/>
</dbReference>
<organism evidence="4 5">
    <name type="scientific">Shewanella livingstonensis</name>
    <dbReference type="NCBI Taxonomy" id="150120"/>
    <lineage>
        <taxon>Bacteria</taxon>
        <taxon>Pseudomonadati</taxon>
        <taxon>Pseudomonadota</taxon>
        <taxon>Gammaproteobacteria</taxon>
        <taxon>Alteromonadales</taxon>
        <taxon>Shewanellaceae</taxon>
        <taxon>Shewanella</taxon>
    </lineage>
</organism>
<evidence type="ECO:0000313" key="4">
    <source>
        <dbReference type="EMBL" id="AZG74833.1"/>
    </source>
</evidence>
<reference evidence="5" key="1">
    <citation type="submission" date="2018-11" db="EMBL/GenBank/DDBJ databases">
        <title>Shewanella sp. M2.</title>
        <authorList>
            <person name="Hwang Y.J."/>
            <person name="Hwang C.Y."/>
        </authorList>
    </citation>
    <scope>NUCLEOTIDE SEQUENCE [LARGE SCALE GENOMIC DNA]</scope>
    <source>
        <strain evidence="5">LMG 19866</strain>
    </source>
</reference>
<dbReference type="InterPro" id="IPR010488">
    <property type="entry name" value="Zeta_toxin_domain"/>
</dbReference>
<dbReference type="AlphaFoldDB" id="A0A3G8LYJ9"/>
<proteinExistence type="predicted"/>
<keyword evidence="5" id="KW-1185">Reference proteome</keyword>
<feature type="domain" description="Zeta toxin" evidence="3">
    <location>
        <begin position="27"/>
        <end position="213"/>
    </location>
</feature>
<dbReference type="KEGG" id="slj:EGC82_20020"/>
<dbReference type="EMBL" id="CP034015">
    <property type="protein sequence ID" value="AZG74833.1"/>
    <property type="molecule type" value="Genomic_DNA"/>
</dbReference>
<gene>
    <name evidence="4" type="ORF">EGC82_20020</name>
</gene>
<evidence type="ECO:0000313" key="5">
    <source>
        <dbReference type="Proteomes" id="UP000278035"/>
    </source>
</evidence>
<dbReference type="InterPro" id="IPR027417">
    <property type="entry name" value="P-loop_NTPase"/>
</dbReference>
<evidence type="ECO:0000256" key="2">
    <source>
        <dbReference type="ARBA" id="ARBA00022840"/>
    </source>
</evidence>
<dbReference type="OrthoDB" id="6421666at2"/>
<keyword evidence="1" id="KW-0547">Nucleotide-binding</keyword>
<dbReference type="Proteomes" id="UP000278035">
    <property type="component" value="Chromosome"/>
</dbReference>
<keyword evidence="2" id="KW-0067">ATP-binding</keyword>
<evidence type="ECO:0000259" key="3">
    <source>
        <dbReference type="Pfam" id="PF06414"/>
    </source>
</evidence>